<dbReference type="EMBL" id="VJOO01000001">
    <property type="protein sequence ID" value="TSE38388.1"/>
    <property type="molecule type" value="Genomic_DNA"/>
</dbReference>
<evidence type="ECO:0000259" key="1">
    <source>
        <dbReference type="PROSITE" id="PS50851"/>
    </source>
</evidence>
<sequence length="846" mass="92540">MSLPAVPIDNYLPYMPDVTRCETSLRELNLMWRLIESTARMVCPQEAQAILPTIAATRAGFDRLERELVRSLVAEKIDHAMAALGTRAGYVIDIVVRNLYERTADVGFLATDRVLCEFVAGLTRDVDAVRARLLSYRRKYTVYDEILLLDPQGNVLVQTDPAHAVEGTQDPLLEQALASDGYVQIFRPTDLRPGLGASLIYAQRMLHPTTRQPAGVLCLVFGFEAEMAGIFRSHGDPAGRSILLLLDAQARVIASSDEHWIGRGARVPVNPDGAPRLLLHAGREYLVCTRRAEGYQGYLGPEGWQGQVMVPVDLAFTRDEGSALEALDPGTAAGLLSHARSFSPPLYEVIRATESIRRVVWNGQVVTAGRDIDRQRLKTILDQISETGARSNTLFAQSVRDLYDTVLASGLQRVGFVAHLAVDLLDRNLYERADDCRWWAMTPELRTILAQPEPQDGARETITPLLRYIHSLYTVYTRLFVYDRGGRIVAQSHDGGDDGLVGRRVDEATLQAVLALQDEQRYHVSPFQVEPWTDGRPTYTYHAAIRHPEDGRIVGGIGIVFHAERELLAMLRGAVGQRPDARAYLTDRQGRVIASTDPATPVGTVLAAAGPWLELPNGATASRVIEHEGHYVLLGASASAGYREFKTSDGYRDDVLAFVIETLGPVRRASARVGGAHDDGWTHGAARGGQEYATFYLGNDLLALDAACVREAVPAERMTSAPAGGHPARVGLLPPTDNTAVRHFLWVYDLGRLLGVAAPADTAVQGRQIILVEHGGQTAGLLVDELHAVPEFAPNEIIEAPFGGAARRLIDRLIRARGGEVLIPVVDTVRLFAALRQGEERLASAA</sequence>
<dbReference type="PROSITE" id="PS50851">
    <property type="entry name" value="CHEW"/>
    <property type="match status" value="1"/>
</dbReference>
<dbReference type="GO" id="GO:0006935">
    <property type="term" value="P:chemotaxis"/>
    <property type="evidence" value="ECO:0007669"/>
    <property type="project" value="InterPro"/>
</dbReference>
<dbReference type="Gene3D" id="3.30.450.20">
    <property type="entry name" value="PAS domain"/>
    <property type="match status" value="1"/>
</dbReference>
<name>A0A554XRD2_9BURK</name>
<comment type="caution">
    <text evidence="2">The sequence shown here is derived from an EMBL/GenBank/DDBJ whole genome shotgun (WGS) entry which is preliminary data.</text>
</comment>
<organism evidence="2 3">
    <name type="scientific">Tepidimonas fonticaldi</name>
    <dbReference type="NCBI Taxonomy" id="1101373"/>
    <lineage>
        <taxon>Bacteria</taxon>
        <taxon>Pseudomonadati</taxon>
        <taxon>Pseudomonadota</taxon>
        <taxon>Betaproteobacteria</taxon>
        <taxon>Burkholderiales</taxon>
        <taxon>Tepidimonas</taxon>
    </lineage>
</organism>
<feature type="domain" description="CheW-like" evidence="1">
    <location>
        <begin position="689"/>
        <end position="837"/>
    </location>
</feature>
<evidence type="ECO:0000313" key="3">
    <source>
        <dbReference type="Proteomes" id="UP000316388"/>
    </source>
</evidence>
<dbReference type="AlphaFoldDB" id="A0A554XRD2"/>
<gene>
    <name evidence="2" type="ORF">Tfont_00216</name>
</gene>
<proteinExistence type="predicted"/>
<dbReference type="RefSeq" id="WP_143968128.1">
    <property type="nucleotide sequence ID" value="NZ_VJOO01000001.1"/>
</dbReference>
<dbReference type="Pfam" id="PF01584">
    <property type="entry name" value="CheW"/>
    <property type="match status" value="1"/>
</dbReference>
<dbReference type="SMART" id="SM00260">
    <property type="entry name" value="CheW"/>
    <property type="match status" value="1"/>
</dbReference>
<evidence type="ECO:0000313" key="2">
    <source>
        <dbReference type="EMBL" id="TSE38388.1"/>
    </source>
</evidence>
<dbReference type="SUPFAM" id="SSF50341">
    <property type="entry name" value="CheW-like"/>
    <property type="match status" value="1"/>
</dbReference>
<dbReference type="Gene3D" id="2.40.50.180">
    <property type="entry name" value="CheA-289, Domain 4"/>
    <property type="match status" value="1"/>
</dbReference>
<dbReference type="InterPro" id="IPR002545">
    <property type="entry name" value="CheW-lke_dom"/>
</dbReference>
<reference evidence="2 3" key="1">
    <citation type="submission" date="2019-07" db="EMBL/GenBank/DDBJ databases">
        <title>Tepidimonas fonticaldi AT-A2 draft genome.</title>
        <authorList>
            <person name="Da Costa M.S."/>
            <person name="Froufe H.J.C."/>
            <person name="Egas C."/>
            <person name="Albuquerque L."/>
        </authorList>
    </citation>
    <scope>NUCLEOTIDE SEQUENCE [LARGE SCALE GENOMIC DNA]</scope>
    <source>
        <strain evidence="2 3">AT-A2</strain>
    </source>
</reference>
<protein>
    <submittedName>
        <fullName evidence="2">Cache domain protein</fullName>
    </submittedName>
</protein>
<accession>A0A554XRD2</accession>
<dbReference type="GO" id="GO:0007165">
    <property type="term" value="P:signal transduction"/>
    <property type="evidence" value="ECO:0007669"/>
    <property type="project" value="InterPro"/>
</dbReference>
<dbReference type="CDD" id="cd18773">
    <property type="entry name" value="PDC1_HK_sensor"/>
    <property type="match status" value="1"/>
</dbReference>
<dbReference type="Gene3D" id="2.30.30.40">
    <property type="entry name" value="SH3 Domains"/>
    <property type="match status" value="1"/>
</dbReference>
<dbReference type="Proteomes" id="UP000316388">
    <property type="component" value="Unassembled WGS sequence"/>
</dbReference>
<dbReference type="InterPro" id="IPR036061">
    <property type="entry name" value="CheW-like_dom_sf"/>
</dbReference>